<dbReference type="RefSeq" id="WP_124134773.1">
    <property type="nucleotide sequence ID" value="NZ_QURW01000034.1"/>
</dbReference>
<dbReference type="InterPro" id="IPR029044">
    <property type="entry name" value="Nucleotide-diphossugar_trans"/>
</dbReference>
<accession>A0A424YYI6</accession>
<dbReference type="Proteomes" id="UP000286095">
    <property type="component" value="Unassembled WGS sequence"/>
</dbReference>
<dbReference type="AlphaFoldDB" id="A0A424YYI6"/>
<comment type="caution">
    <text evidence="1">The sequence shown here is derived from an EMBL/GenBank/DDBJ whole genome shotgun (WGS) entry which is preliminary data.</text>
</comment>
<sequence length="344" mass="41252">MKLRKNFINLLLVFIPISSLRKKIRHNLNNKLISLEKINSKLPKNILNQIQNHTNEYFYKINKNIYGGGNKGFFDFDPKAKDIKSPLNPWAFIRVKNEAITLRASLESILPAIQRGVIGYNDCDDGSKEIILEFCKQYPSFIPIKYPYEIQIQNPKSEENKLYHYYNYVASFIPQGEWLIKIDVDHIYDAQKLYKSFYIPKKDYHVVSYARINIAIDNEKVYITPHYFIDVIDHWLLKKDECIIWEEVALDSDNPDWNEIKNKTQVNNYCSYEILKFQNKDVYHTELNNYHFPFVKKHRRLNLQNNWLSIDQFINKYPKLLQTRINKNMLNENKIINIYHQFHF</sequence>
<proteinExistence type="predicted"/>
<name>A0A424YYI6_9BACT</name>
<evidence type="ECO:0000313" key="1">
    <source>
        <dbReference type="EMBL" id="RQD85856.1"/>
    </source>
</evidence>
<reference evidence="1 2" key="1">
    <citation type="submission" date="2018-08" db="EMBL/GenBank/DDBJ databases">
        <title>Survival mechanisms of Campylobacter hepaticus identified by genomic analysis and comparative transcriptomic analysis of in vivo and in vitro derived bacteria.</title>
        <authorList>
            <person name="Van T.T.H."/>
            <person name="Moore R.J."/>
        </authorList>
    </citation>
    <scope>NUCLEOTIDE SEQUENCE [LARGE SCALE GENOMIC DNA]</scope>
    <source>
        <strain evidence="1 2">54L</strain>
    </source>
</reference>
<dbReference type="GO" id="GO:0016740">
    <property type="term" value="F:transferase activity"/>
    <property type="evidence" value="ECO:0007669"/>
    <property type="project" value="UniProtKB-KW"/>
</dbReference>
<dbReference type="InterPro" id="IPR010446">
    <property type="entry name" value="GalNAc_Trfase_b"/>
</dbReference>
<gene>
    <name evidence="1" type="ORF">DZD40_07490</name>
</gene>
<keyword evidence="1" id="KW-0808">Transferase</keyword>
<evidence type="ECO:0000313" key="2">
    <source>
        <dbReference type="Proteomes" id="UP000286095"/>
    </source>
</evidence>
<dbReference type="Pfam" id="PF06306">
    <property type="entry name" value="CgtA"/>
    <property type="match status" value="1"/>
</dbReference>
<dbReference type="EMBL" id="QURW01000034">
    <property type="protein sequence ID" value="RQD85856.1"/>
    <property type="molecule type" value="Genomic_DNA"/>
</dbReference>
<dbReference type="SUPFAM" id="SSF53448">
    <property type="entry name" value="Nucleotide-diphospho-sugar transferases"/>
    <property type="match status" value="1"/>
</dbReference>
<organism evidence="1 2">
    <name type="scientific">Campylobacter hepaticus</name>
    <dbReference type="NCBI Taxonomy" id="1813019"/>
    <lineage>
        <taxon>Bacteria</taxon>
        <taxon>Pseudomonadati</taxon>
        <taxon>Campylobacterota</taxon>
        <taxon>Epsilonproteobacteria</taxon>
        <taxon>Campylobacterales</taxon>
        <taxon>Campylobacteraceae</taxon>
        <taxon>Campylobacter</taxon>
    </lineage>
</organism>
<protein>
    <submittedName>
        <fullName evidence="1">Beta-1,4-N-acetylgalactosaminyltransferase</fullName>
    </submittedName>
</protein>